<protein>
    <submittedName>
        <fullName evidence="2">Uncharacterized protein</fullName>
    </submittedName>
</protein>
<dbReference type="AlphaFoldDB" id="A0A2T7NXM3"/>
<comment type="caution">
    <text evidence="2">The sequence shown here is derived from an EMBL/GenBank/DDBJ whole genome shotgun (WGS) entry which is preliminary data.</text>
</comment>
<name>A0A2T7NXM3_POMCA</name>
<gene>
    <name evidence="2" type="ORF">C0Q70_13583</name>
</gene>
<sequence>MVCNTHGQLLERARTGWTMAMVIITSETIRYGLQCEREASARRESAAAPRYKNDEQQQRRRCRASLRWTLNKMDEDPTGVRQFKASSTDRSTKPRRVRLDERKARFCTSG</sequence>
<feature type="region of interest" description="Disordered" evidence="1">
    <location>
        <begin position="77"/>
        <end position="110"/>
    </location>
</feature>
<evidence type="ECO:0000256" key="1">
    <source>
        <dbReference type="SAM" id="MobiDB-lite"/>
    </source>
</evidence>
<dbReference type="Proteomes" id="UP000245119">
    <property type="component" value="Linkage Group LG8"/>
</dbReference>
<accession>A0A2T7NXM3</accession>
<proteinExistence type="predicted"/>
<reference evidence="2 3" key="1">
    <citation type="submission" date="2018-04" db="EMBL/GenBank/DDBJ databases">
        <title>The genome of golden apple snail Pomacea canaliculata provides insight into stress tolerance and invasive adaptation.</title>
        <authorList>
            <person name="Liu C."/>
            <person name="Liu B."/>
            <person name="Ren Y."/>
            <person name="Zhang Y."/>
            <person name="Wang H."/>
            <person name="Li S."/>
            <person name="Jiang F."/>
            <person name="Yin L."/>
            <person name="Zhang G."/>
            <person name="Qian W."/>
            <person name="Fan W."/>
        </authorList>
    </citation>
    <scope>NUCLEOTIDE SEQUENCE [LARGE SCALE GENOMIC DNA]</scope>
    <source>
        <strain evidence="2">SZHN2017</strain>
        <tissue evidence="2">Muscle</tissue>
    </source>
</reference>
<dbReference type="EMBL" id="PZQS01000008">
    <property type="protein sequence ID" value="PVD25919.1"/>
    <property type="molecule type" value="Genomic_DNA"/>
</dbReference>
<evidence type="ECO:0000313" key="2">
    <source>
        <dbReference type="EMBL" id="PVD25919.1"/>
    </source>
</evidence>
<keyword evidence="3" id="KW-1185">Reference proteome</keyword>
<evidence type="ECO:0000313" key="3">
    <source>
        <dbReference type="Proteomes" id="UP000245119"/>
    </source>
</evidence>
<organism evidence="2 3">
    <name type="scientific">Pomacea canaliculata</name>
    <name type="common">Golden apple snail</name>
    <dbReference type="NCBI Taxonomy" id="400727"/>
    <lineage>
        <taxon>Eukaryota</taxon>
        <taxon>Metazoa</taxon>
        <taxon>Spiralia</taxon>
        <taxon>Lophotrochozoa</taxon>
        <taxon>Mollusca</taxon>
        <taxon>Gastropoda</taxon>
        <taxon>Caenogastropoda</taxon>
        <taxon>Architaenioglossa</taxon>
        <taxon>Ampullarioidea</taxon>
        <taxon>Ampullariidae</taxon>
        <taxon>Pomacea</taxon>
    </lineage>
</organism>